<organism evidence="1 2">
    <name type="scientific">Daphnia sinensis</name>
    <dbReference type="NCBI Taxonomy" id="1820382"/>
    <lineage>
        <taxon>Eukaryota</taxon>
        <taxon>Metazoa</taxon>
        <taxon>Ecdysozoa</taxon>
        <taxon>Arthropoda</taxon>
        <taxon>Crustacea</taxon>
        <taxon>Branchiopoda</taxon>
        <taxon>Diplostraca</taxon>
        <taxon>Cladocera</taxon>
        <taxon>Anomopoda</taxon>
        <taxon>Daphniidae</taxon>
        <taxon>Daphnia</taxon>
        <taxon>Daphnia similis group</taxon>
    </lineage>
</organism>
<proteinExistence type="predicted"/>
<gene>
    <name evidence="1" type="ORF">GHT06_006257</name>
</gene>
<sequence>MSSVRGNSKSSARRLRLNLAEANYSEMMEWNTTEILQNNLVENCYTPMEEENTNSAVDGMSSINVSVYNTCTTETYPQCEGTENIVVPCLHDEALKQQNEGLQVPCEFEMMLSMDSNFGEEDQCQNVKENDLIDWSTNDFGESEDDEGNDILVILVISMMK</sequence>
<accession>A0AAD5L4U1</accession>
<keyword evidence="2" id="KW-1185">Reference proteome</keyword>
<dbReference type="Proteomes" id="UP000820818">
    <property type="component" value="Unassembled WGS sequence"/>
</dbReference>
<protein>
    <submittedName>
        <fullName evidence="1">Uncharacterized protein</fullName>
    </submittedName>
</protein>
<evidence type="ECO:0000313" key="2">
    <source>
        <dbReference type="Proteomes" id="UP000820818"/>
    </source>
</evidence>
<comment type="caution">
    <text evidence="1">The sequence shown here is derived from an EMBL/GenBank/DDBJ whole genome shotgun (WGS) entry which is preliminary data.</text>
</comment>
<name>A0AAD5L4U1_9CRUS</name>
<reference evidence="1" key="1">
    <citation type="submission" date="2022-05" db="EMBL/GenBank/DDBJ databases">
        <title>A multi-omics perspective on studying reproductive biology in Daphnia sinensis.</title>
        <authorList>
            <person name="Jia J."/>
        </authorList>
    </citation>
    <scope>NUCLEOTIDE SEQUENCE</scope>
    <source>
        <strain evidence="1">WSL</strain>
    </source>
</reference>
<dbReference type="AlphaFoldDB" id="A0AAD5L4U1"/>
<dbReference type="EMBL" id="WJBH02000053">
    <property type="protein sequence ID" value="KAI9551043.1"/>
    <property type="molecule type" value="Genomic_DNA"/>
</dbReference>
<evidence type="ECO:0000313" key="1">
    <source>
        <dbReference type="EMBL" id="KAI9551043.1"/>
    </source>
</evidence>